<dbReference type="PANTHER" id="PTHR32114">
    <property type="entry name" value="ABC TRANSPORTER ABCH.3"/>
    <property type="match status" value="1"/>
</dbReference>
<feature type="coiled-coil region" evidence="1">
    <location>
        <begin position="220"/>
        <end position="524"/>
    </location>
</feature>
<dbReference type="Gene3D" id="3.40.50.300">
    <property type="entry name" value="P-loop containing nucleotide triphosphate hydrolases"/>
    <property type="match status" value="2"/>
</dbReference>
<protein>
    <submittedName>
        <fullName evidence="2">Uncharacterized protein</fullName>
    </submittedName>
</protein>
<name>A0A2P2DII7_9LEPT</name>
<sequence length="779" mass="87131">MKILEIKNKGSIAFPEGITWTPGNEAKIAIVGDNGSGKTTLLDTISMAFYGVTPNRRSESGREEGAIYGCFKAKSSSIEVKAEIGGKIIHVKRLIDPIAKTQKPYLYVDGKAVTEGKLKEFQEKFLEHTDLPQDLFLSALYHSQKGKGHIVSLDQAGSRELLGNLLGFQEYDSEFDLLESERKVLESNIATDDLLFKNLNFIIEGEENAKESLQVFESDKVRIDSELASLEKTLSDIQQRLAEYKSESSDVQALIESRTFTEKEIKVLEDEIADISERLKNNQALKAKEKEIRSAVEKKSILEGEISELENHIVLAQNQIDSATKEIEEFNKTLKIEIEELESEKEAARKNSDTLNSSWSDQRSKVAKLESEITECENKASLLQRVPCNGVEVSGKQLNESCELLADAVKSKEKIASLKSEHDELLKEMEQEVLKIEKFKEEMKSIDSLKLTLSSKLKTFDSLTDERVKLENLKMEIKVKKDEITSYTDALKNLAHLDLVDERIRDYQAKIEIASNKKSELDSKLSGLALLITAKQSQVDGQLLIEKELADAKLKKDEMSKRRDEILTEVSKLETKLKQIEESKEKLEAFGTPKKLERLGRLRNLCEALSPKGIRALKLDASGPEISATINEVLSECYGSRFQVSFKTTKETGKGTVKEDFSIAVYDEETGEETFVDNKSGGQEAIIKEGISLGVAVYKIQKTGKAIETLIRDEADGGLTPENAKLYQKMLDKAMVLGGFKQVIFVSHKPEIQNLADAVFKVGEGKIAELSLEDKGMDF</sequence>
<keyword evidence="3" id="KW-1185">Reference proteome</keyword>
<gene>
    <name evidence="2" type="ORF">LPTSP2_36830</name>
</gene>
<dbReference type="AlphaFoldDB" id="A0A2P2DII7"/>
<dbReference type="Proteomes" id="UP000245206">
    <property type="component" value="Unassembled WGS sequence"/>
</dbReference>
<dbReference type="OrthoDB" id="9764467at2"/>
<feature type="coiled-coil region" evidence="1">
    <location>
        <begin position="549"/>
        <end position="590"/>
    </location>
</feature>
<dbReference type="EMBL" id="BFAZ01000011">
    <property type="protein sequence ID" value="GBF44380.1"/>
    <property type="molecule type" value="Genomic_DNA"/>
</dbReference>
<reference evidence="3" key="1">
    <citation type="journal article" date="2019" name="Microbiol. Immunol.">
        <title>Molecular and phenotypic characterization of Leptospira johnsonii sp. nov., Leptospira ellinghausenii sp. nov. and Leptospira ryugenii sp. nov. isolated from soil and water in Japan.</title>
        <authorList>
            <person name="Masuzawa T."/>
            <person name="Saito M."/>
            <person name="Nakao R."/>
            <person name="Nikaido Y."/>
            <person name="Matsumoto M."/>
            <person name="Ogawa M."/>
            <person name="Yokoyama M."/>
            <person name="Hidaka Y."/>
            <person name="Tomita J."/>
            <person name="Sakakibara K."/>
            <person name="Suzuki K."/>
            <person name="Yasuda S."/>
            <person name="Sato H."/>
            <person name="Yamaguchi M."/>
            <person name="Yoshida S.I."/>
            <person name="Koizumi N."/>
            <person name="Kawamura Y."/>
        </authorList>
    </citation>
    <scope>NUCLEOTIDE SEQUENCE [LARGE SCALE GENOMIC DNA]</scope>
    <source>
        <strain evidence="3">E18</strain>
    </source>
</reference>
<proteinExistence type="predicted"/>
<evidence type="ECO:0000256" key="1">
    <source>
        <dbReference type="SAM" id="Coils"/>
    </source>
</evidence>
<evidence type="ECO:0000313" key="2">
    <source>
        <dbReference type="EMBL" id="GBF44380.1"/>
    </source>
</evidence>
<dbReference type="InterPro" id="IPR027417">
    <property type="entry name" value="P-loop_NTPase"/>
</dbReference>
<dbReference type="RefSeq" id="WP_108961352.1">
    <property type="nucleotide sequence ID" value="NZ_BFAZ01000011.1"/>
</dbReference>
<dbReference type="PANTHER" id="PTHR32114:SF2">
    <property type="entry name" value="ABC TRANSPORTER ABCH.3"/>
    <property type="match status" value="1"/>
</dbReference>
<accession>A0A2P2DII7</accession>
<evidence type="ECO:0000313" key="3">
    <source>
        <dbReference type="Proteomes" id="UP000245206"/>
    </source>
</evidence>
<organism evidence="2 3">
    <name type="scientific">Leptospira ellinghausenii</name>
    <dbReference type="NCBI Taxonomy" id="1917822"/>
    <lineage>
        <taxon>Bacteria</taxon>
        <taxon>Pseudomonadati</taxon>
        <taxon>Spirochaetota</taxon>
        <taxon>Spirochaetia</taxon>
        <taxon>Leptospirales</taxon>
        <taxon>Leptospiraceae</taxon>
        <taxon>Leptospira</taxon>
    </lineage>
</organism>
<keyword evidence="1" id="KW-0175">Coiled coil</keyword>
<comment type="caution">
    <text evidence="2">The sequence shown here is derived from an EMBL/GenBank/DDBJ whole genome shotgun (WGS) entry which is preliminary data.</text>
</comment>
<dbReference type="SUPFAM" id="SSF52540">
    <property type="entry name" value="P-loop containing nucleoside triphosphate hydrolases"/>
    <property type="match status" value="1"/>
</dbReference>